<organism evidence="1 2">
    <name type="scientific">Bifidobacterium bifidum</name>
    <dbReference type="NCBI Taxonomy" id="1681"/>
    <lineage>
        <taxon>Bacteria</taxon>
        <taxon>Bacillati</taxon>
        <taxon>Actinomycetota</taxon>
        <taxon>Actinomycetes</taxon>
        <taxon>Bifidobacteriales</taxon>
        <taxon>Bifidobacteriaceae</taxon>
        <taxon>Bifidobacterium</taxon>
    </lineage>
</organism>
<dbReference type="EMBL" id="LRPO01000045">
    <property type="protein sequence ID" value="KWZ80388.1"/>
    <property type="molecule type" value="Genomic_DNA"/>
</dbReference>
<comment type="caution">
    <text evidence="1">The sequence shown here is derived from an EMBL/GenBank/DDBJ whole genome shotgun (WGS) entry which is preliminary data.</text>
</comment>
<reference evidence="1 2" key="1">
    <citation type="submission" date="2016-01" db="EMBL/GenBank/DDBJ databases">
        <authorList>
            <person name="Oliw E.H."/>
        </authorList>
    </citation>
    <scope>NUCLEOTIDE SEQUENCE [LARGE SCALE GENOMIC DNA]</scope>
    <source>
        <strain evidence="1 2">MJR8628B</strain>
    </source>
</reference>
<dbReference type="PATRIC" id="fig|1681.53.peg.1683"/>
<proteinExistence type="predicted"/>
<name>A0A133KLM8_BIFBI</name>
<dbReference type="Proteomes" id="UP000070092">
    <property type="component" value="Unassembled WGS sequence"/>
</dbReference>
<accession>A0A133KLM8</accession>
<evidence type="ECO:0000313" key="2">
    <source>
        <dbReference type="Proteomes" id="UP000070092"/>
    </source>
</evidence>
<protein>
    <submittedName>
        <fullName evidence="1">Uncharacterized protein</fullName>
    </submittedName>
</protein>
<dbReference type="AlphaFoldDB" id="A0A133KLM8"/>
<sequence length="79" mass="8668">MRPRASRIALAYKQLPGIVRRFQQQVPCSIGATRRNVDNSRAFDHIGRFSPSAVHRCAMLGMLGRGDVPATDDGMGGRD</sequence>
<gene>
    <name evidence="1" type="ORF">HMPREF3196_01717</name>
</gene>
<evidence type="ECO:0000313" key="1">
    <source>
        <dbReference type="EMBL" id="KWZ80388.1"/>
    </source>
</evidence>